<comment type="subcellular location">
    <subcellularLocation>
        <location evidence="1">Membrane</location>
        <topology evidence="1">Multi-pass membrane protein</topology>
    </subcellularLocation>
</comment>
<evidence type="ECO:0000256" key="1">
    <source>
        <dbReference type="ARBA" id="ARBA00004141"/>
    </source>
</evidence>
<name>A0AAE0ESF0_9CHLO</name>
<keyword evidence="5" id="KW-0325">Glycoprotein</keyword>
<evidence type="ECO:0000313" key="7">
    <source>
        <dbReference type="EMBL" id="KAK3238629.1"/>
    </source>
</evidence>
<keyword evidence="8" id="KW-1185">Reference proteome</keyword>
<sequence>MDYDAWLASTNVHMIDDATPSCSRTPSAAGLAQAMQAARATTDLCRAQLRQLHKRMGHRDYAEIRVFPYSSQYKYYEQFSTSRRDYMIRVGYVLVGITGVTFIFMGMRTTWVVVGLVSLVHLELFGLIHYLGLQLNAISIIMLIATFGIADEYIDHIMYAYVLASGSPGTRVATALSHYIWPISSAAGSSVLGVVLLGWASAPILSDYFFRIFIVAIALSWLHGVILLPVLLLLAGRVQDISKCLYGSVRRTSV</sequence>
<dbReference type="Gene3D" id="1.20.1640.10">
    <property type="entry name" value="Multidrug efflux transporter AcrB transmembrane domain"/>
    <property type="match status" value="1"/>
</dbReference>
<dbReference type="EMBL" id="LGRX02034163">
    <property type="protein sequence ID" value="KAK3238629.1"/>
    <property type="molecule type" value="Genomic_DNA"/>
</dbReference>
<dbReference type="PANTHER" id="PTHR46022">
    <property type="entry name" value="PROTEIN PATCHED"/>
    <property type="match status" value="1"/>
</dbReference>
<keyword evidence="3 6" id="KW-1133">Transmembrane helix</keyword>
<dbReference type="GO" id="GO:0005119">
    <property type="term" value="F:smoothened binding"/>
    <property type="evidence" value="ECO:0007669"/>
    <property type="project" value="TreeGrafter"/>
</dbReference>
<dbReference type="GO" id="GO:0005886">
    <property type="term" value="C:plasma membrane"/>
    <property type="evidence" value="ECO:0007669"/>
    <property type="project" value="TreeGrafter"/>
</dbReference>
<proteinExistence type="predicted"/>
<comment type="caution">
    <text evidence="7">The sequence shown here is derived from an EMBL/GenBank/DDBJ whole genome shotgun (WGS) entry which is preliminary data.</text>
</comment>
<dbReference type="AlphaFoldDB" id="A0AAE0ESF0"/>
<evidence type="ECO:0000256" key="4">
    <source>
        <dbReference type="ARBA" id="ARBA00023136"/>
    </source>
</evidence>
<protein>
    <submittedName>
        <fullName evidence="7">Uncharacterized protein</fullName>
    </submittedName>
</protein>
<accession>A0AAE0ESF0</accession>
<feature type="transmembrane region" description="Helical" evidence="6">
    <location>
        <begin position="179"/>
        <end position="202"/>
    </location>
</feature>
<dbReference type="PANTHER" id="PTHR46022:SF1">
    <property type="entry name" value="PROTEIN PATCHED"/>
    <property type="match status" value="1"/>
</dbReference>
<evidence type="ECO:0000256" key="2">
    <source>
        <dbReference type="ARBA" id="ARBA00022692"/>
    </source>
</evidence>
<feature type="transmembrane region" description="Helical" evidence="6">
    <location>
        <begin position="86"/>
        <end position="107"/>
    </location>
</feature>
<dbReference type="GO" id="GO:0008158">
    <property type="term" value="F:hedgehog receptor activity"/>
    <property type="evidence" value="ECO:0007669"/>
    <property type="project" value="TreeGrafter"/>
</dbReference>
<dbReference type="GO" id="GO:0045879">
    <property type="term" value="P:negative regulation of smoothened signaling pathway"/>
    <property type="evidence" value="ECO:0007669"/>
    <property type="project" value="TreeGrafter"/>
</dbReference>
<gene>
    <name evidence="7" type="ORF">CYMTET_51371</name>
</gene>
<keyword evidence="2 6" id="KW-0812">Transmembrane</keyword>
<feature type="transmembrane region" description="Helical" evidence="6">
    <location>
        <begin position="208"/>
        <end position="235"/>
    </location>
</feature>
<dbReference type="Proteomes" id="UP001190700">
    <property type="component" value="Unassembled WGS sequence"/>
</dbReference>
<evidence type="ECO:0000313" key="8">
    <source>
        <dbReference type="Proteomes" id="UP001190700"/>
    </source>
</evidence>
<feature type="transmembrane region" description="Helical" evidence="6">
    <location>
        <begin position="127"/>
        <end position="150"/>
    </location>
</feature>
<dbReference type="GO" id="GO:0097108">
    <property type="term" value="F:hedgehog family protein binding"/>
    <property type="evidence" value="ECO:0007669"/>
    <property type="project" value="TreeGrafter"/>
</dbReference>
<evidence type="ECO:0000256" key="3">
    <source>
        <dbReference type="ARBA" id="ARBA00022989"/>
    </source>
</evidence>
<evidence type="ECO:0000256" key="5">
    <source>
        <dbReference type="ARBA" id="ARBA00023180"/>
    </source>
</evidence>
<organism evidence="7 8">
    <name type="scientific">Cymbomonas tetramitiformis</name>
    <dbReference type="NCBI Taxonomy" id="36881"/>
    <lineage>
        <taxon>Eukaryota</taxon>
        <taxon>Viridiplantae</taxon>
        <taxon>Chlorophyta</taxon>
        <taxon>Pyramimonadophyceae</taxon>
        <taxon>Pyramimonadales</taxon>
        <taxon>Pyramimonadaceae</taxon>
        <taxon>Cymbomonas</taxon>
    </lineage>
</organism>
<reference evidence="7 8" key="1">
    <citation type="journal article" date="2015" name="Genome Biol. Evol.">
        <title>Comparative Genomics of a Bacterivorous Green Alga Reveals Evolutionary Causalities and Consequences of Phago-Mixotrophic Mode of Nutrition.</title>
        <authorList>
            <person name="Burns J.A."/>
            <person name="Paasch A."/>
            <person name="Narechania A."/>
            <person name="Kim E."/>
        </authorList>
    </citation>
    <scope>NUCLEOTIDE SEQUENCE [LARGE SCALE GENOMIC DNA]</scope>
    <source>
        <strain evidence="7 8">PLY_AMNH</strain>
    </source>
</reference>
<keyword evidence="4 6" id="KW-0472">Membrane</keyword>
<evidence type="ECO:0000256" key="6">
    <source>
        <dbReference type="SAM" id="Phobius"/>
    </source>
</evidence>
<dbReference type="SUPFAM" id="SSF82866">
    <property type="entry name" value="Multidrug efflux transporter AcrB transmembrane domain"/>
    <property type="match status" value="1"/>
</dbReference>